<dbReference type="EMBL" id="CP061723">
    <property type="protein sequence ID" value="QOC95535.1"/>
    <property type="molecule type" value="Genomic_DNA"/>
</dbReference>
<dbReference type="Proteomes" id="UP000516786">
    <property type="component" value="Chromosome"/>
</dbReference>
<accession>A0ABD7B5G6</accession>
<dbReference type="InterPro" id="IPR002104">
    <property type="entry name" value="Integrase_catalytic"/>
</dbReference>
<gene>
    <name evidence="3" type="ORF">ID616_15580</name>
</gene>
<dbReference type="AlphaFoldDB" id="A0ABD7B5G6"/>
<sequence length="503" mass="55249">MRAYKGKGAPATVNCAGSSAEISILEWAWPLPPAIISLYDKYTDATYVVKADENEWKFSYKGDAESISFASGSAGALQRRLAMLTSGHQSPGSLHRAARLLVRKWESVCTLVTTPAEELRNAWNEHVTDSSFSGVMKRLLKMACDAEVGHWNGRALSLVRSLNTHANAGMARRKNTLISREELVNISLQADIVRSLDAEAWNAEVENEYLEGAAALVFIYQHGVRPVQVLCLDTEHVRFFKDANDESACIVSFHAAKQRDEQQFEIVRQVKPEWVQIVKRLWESANTAGRKRLFEATKSTALWAEAKAFCRRYGVNLDCTAPQLRHTAAQSLADAGHSRESICKFLGHVYTGTSGAYIHASMQQADLVNSALGASKLYAKLQSIASGRFASLEEILNAQEDQQIGAVVGNSLIAGVGLCQTGQSHCAYNPVTSCYGCAKFMPSLQKEPHLQAVEGMRQQVRRFLDIGISAESPAYLQLTRALSGAQQILDNIDQIAGGEVKWP</sequence>
<dbReference type="Pfam" id="PF00589">
    <property type="entry name" value="Phage_integrase"/>
    <property type="match status" value="1"/>
</dbReference>
<dbReference type="SUPFAM" id="SSF56349">
    <property type="entry name" value="DNA breaking-rejoining enzymes"/>
    <property type="match status" value="1"/>
</dbReference>
<evidence type="ECO:0000313" key="4">
    <source>
        <dbReference type="Proteomes" id="UP000516786"/>
    </source>
</evidence>
<evidence type="ECO:0000259" key="2">
    <source>
        <dbReference type="PROSITE" id="PS51898"/>
    </source>
</evidence>
<dbReference type="GO" id="GO:0006310">
    <property type="term" value="P:DNA recombination"/>
    <property type="evidence" value="ECO:0007669"/>
    <property type="project" value="UniProtKB-KW"/>
</dbReference>
<dbReference type="InterPro" id="IPR011010">
    <property type="entry name" value="DNA_brk_join_enz"/>
</dbReference>
<feature type="domain" description="Tyr recombinase" evidence="2">
    <location>
        <begin position="181"/>
        <end position="370"/>
    </location>
</feature>
<evidence type="ECO:0000313" key="3">
    <source>
        <dbReference type="EMBL" id="QOC95535.1"/>
    </source>
</evidence>
<evidence type="ECO:0000256" key="1">
    <source>
        <dbReference type="ARBA" id="ARBA00023172"/>
    </source>
</evidence>
<name>A0ABD7B5G6_PSEPU</name>
<dbReference type="PROSITE" id="PS51898">
    <property type="entry name" value="TYR_RECOMBINASE"/>
    <property type="match status" value="1"/>
</dbReference>
<keyword evidence="1" id="KW-0233">DNA recombination</keyword>
<organism evidence="3 4">
    <name type="scientific">Pseudomonas putida</name>
    <name type="common">Arthrobacter siderocapsulatus</name>
    <dbReference type="NCBI Taxonomy" id="303"/>
    <lineage>
        <taxon>Bacteria</taxon>
        <taxon>Pseudomonadati</taxon>
        <taxon>Pseudomonadota</taxon>
        <taxon>Gammaproteobacteria</taxon>
        <taxon>Pseudomonadales</taxon>
        <taxon>Pseudomonadaceae</taxon>
        <taxon>Pseudomonas</taxon>
    </lineage>
</organism>
<proteinExistence type="predicted"/>
<reference evidence="3 4" key="1">
    <citation type="submission" date="2020-09" db="EMBL/GenBank/DDBJ databases">
        <title>Co-existence of a novel multidrug-resistance efflux pump with carbapenem resistance gene blaVIM-2 in one megaplasmid in Pseudomonas putida.</title>
        <authorList>
            <person name="Peng K."/>
            <person name="Li R."/>
        </authorList>
    </citation>
    <scope>NUCLEOTIDE SEQUENCE [LARGE SCALE GENOMIC DNA]</scope>
    <source>
        <strain evidence="3 4">ZXPA-20</strain>
    </source>
</reference>
<protein>
    <submittedName>
        <fullName evidence="3">Site-specific integrase</fullName>
    </submittedName>
</protein>
<dbReference type="Gene3D" id="1.10.443.10">
    <property type="entry name" value="Intergrase catalytic core"/>
    <property type="match status" value="1"/>
</dbReference>
<dbReference type="RefSeq" id="WP_191086598.1">
    <property type="nucleotide sequence ID" value="NZ_CP061723.1"/>
</dbReference>
<dbReference type="InterPro" id="IPR013762">
    <property type="entry name" value="Integrase-like_cat_sf"/>
</dbReference>